<comment type="caution">
    <text evidence="2">The sequence shown here is derived from an EMBL/GenBank/DDBJ whole genome shotgun (WGS) entry which is preliminary data.</text>
</comment>
<gene>
    <name evidence="2" type="ORF">BON22_0297</name>
</gene>
<feature type="region of interest" description="Disordered" evidence="1">
    <location>
        <begin position="1"/>
        <end position="20"/>
    </location>
</feature>
<sequence length="429" mass="48393">MAIKASETTGHGHTIKSRLSQISHAPQKLQKLRDIFAASPSPTIKSVISSSVLQSLEYSPKNQQSIQLALQNLNPENVSDETIQIIITIVGSIKDPSQLDSPFEKSLINFFTTLVHHNPSIIEFLQDSIPFEGSHIFINNILALLYIHTNQLTSAVQFIERITASSKRVYSSTIELLLIHLSNHGELTKAAIILRLAHDENYKIYPRTHSEFLSKAIQFGNVHVCAKNYQHVLSKTYIDNGSLVALAELLVRRISAREMASLCSIASSKASMTPDLNARLRRAVVENFSWTKGVNVGLQFLSMTHLKGGLRCEDYPSNSMFLSMLNADAVWQLVKGLRVTNTQTDFDSFVDILVRSETVIRERRVIDPLVKSLVNSEYWFLTFKILSQLQNEHYRFDTETAEALAAHCRDIGQESRLADIQEQWFPRSE</sequence>
<protein>
    <submittedName>
        <fullName evidence="2">Uncharacterized protein</fullName>
    </submittedName>
</protein>
<dbReference type="AlphaFoldDB" id="A0A1V2LEV1"/>
<dbReference type="Proteomes" id="UP000189513">
    <property type="component" value="Unassembled WGS sequence"/>
</dbReference>
<evidence type="ECO:0000313" key="2">
    <source>
        <dbReference type="EMBL" id="ONH70155.1"/>
    </source>
</evidence>
<keyword evidence="3" id="KW-1185">Reference proteome</keyword>
<dbReference type="VEuPathDB" id="FungiDB:BON22_0297"/>
<evidence type="ECO:0000313" key="3">
    <source>
        <dbReference type="Proteomes" id="UP000189513"/>
    </source>
</evidence>
<accession>A0A1V2LEV1</accession>
<reference evidence="3" key="1">
    <citation type="journal article" date="2017" name="Genome Announc.">
        <title>Genome sequences of Cyberlindnera fabianii 65, Pichia kudriavzevii 129, and Saccharomyces cerevisiae 131 isolated from fermented masau fruits in Zimbabwe.</title>
        <authorList>
            <person name="van Rijswijck I.M.H."/>
            <person name="Derks M.F.L."/>
            <person name="Abee T."/>
            <person name="de Ridder D."/>
            <person name="Smid E.J."/>
        </authorList>
    </citation>
    <scope>NUCLEOTIDE SEQUENCE [LARGE SCALE GENOMIC DNA]</scope>
    <source>
        <strain evidence="3">65</strain>
    </source>
</reference>
<dbReference type="EMBL" id="MPUK01000001">
    <property type="protein sequence ID" value="ONH70155.1"/>
    <property type="molecule type" value="Genomic_DNA"/>
</dbReference>
<proteinExistence type="predicted"/>
<organism evidence="2 3">
    <name type="scientific">Cyberlindnera fabianii</name>
    <name type="common">Yeast</name>
    <name type="synonym">Hansenula fabianii</name>
    <dbReference type="NCBI Taxonomy" id="36022"/>
    <lineage>
        <taxon>Eukaryota</taxon>
        <taxon>Fungi</taxon>
        <taxon>Dikarya</taxon>
        <taxon>Ascomycota</taxon>
        <taxon>Saccharomycotina</taxon>
        <taxon>Saccharomycetes</taxon>
        <taxon>Phaffomycetales</taxon>
        <taxon>Phaffomycetaceae</taxon>
        <taxon>Cyberlindnera</taxon>
    </lineage>
</organism>
<dbReference type="OMA" id="PRTHSEF"/>
<name>A0A1V2LEV1_CYBFA</name>
<evidence type="ECO:0000256" key="1">
    <source>
        <dbReference type="SAM" id="MobiDB-lite"/>
    </source>
</evidence>